<evidence type="ECO:0000259" key="1">
    <source>
        <dbReference type="PROSITE" id="PS50177"/>
    </source>
</evidence>
<feature type="domain" description="NTF2" evidence="1">
    <location>
        <begin position="103"/>
        <end position="216"/>
    </location>
</feature>
<evidence type="ECO:0000313" key="3">
    <source>
        <dbReference type="Proteomes" id="UP000054559"/>
    </source>
</evidence>
<dbReference type="InterPro" id="IPR002075">
    <property type="entry name" value="NTF2_dom"/>
</dbReference>
<organism evidence="2 3">
    <name type="scientific">Coccidioides immitis RMSCC 3703</name>
    <dbReference type="NCBI Taxonomy" id="454286"/>
    <lineage>
        <taxon>Eukaryota</taxon>
        <taxon>Fungi</taxon>
        <taxon>Dikarya</taxon>
        <taxon>Ascomycota</taxon>
        <taxon>Pezizomycotina</taxon>
        <taxon>Eurotiomycetes</taxon>
        <taxon>Eurotiomycetidae</taxon>
        <taxon>Onygenales</taxon>
        <taxon>Onygenaceae</taxon>
        <taxon>Coccidioides</taxon>
    </lineage>
</organism>
<dbReference type="OrthoDB" id="25408at2759"/>
<dbReference type="InterPro" id="IPR032710">
    <property type="entry name" value="NTF2-like_dom_sf"/>
</dbReference>
<gene>
    <name evidence="2" type="ORF">CISG_04920</name>
</gene>
<accession>A0A0J8QTG6</accession>
<evidence type="ECO:0000313" key="2">
    <source>
        <dbReference type="EMBL" id="KMU75746.1"/>
    </source>
</evidence>
<sequence length="216" mass="23745">MPNCLRRAQRVTKSPKLSFVFLWSKLQNFACSQRARYGQQVSTASTSSWAVICLLYIGIGYQPVHFASRSFLNLPFWGDRCHTYTSNMAAVTEDTLTKVSTDAATDFVQSFYSALQSARPTISSFYSQPSASILFNGNAVADGAAVQDIFMNQMPSTYYEVQSYDCQVLNPSYPTAAGLQPDIQGRPRGGAAAARNMSILVLVSGYVRFGEGKESF</sequence>
<dbReference type="Proteomes" id="UP000054559">
    <property type="component" value="Unassembled WGS sequence"/>
</dbReference>
<protein>
    <recommendedName>
        <fullName evidence="1">NTF2 domain-containing protein</fullName>
    </recommendedName>
</protein>
<dbReference type="InterPro" id="IPR018222">
    <property type="entry name" value="Nuclear_transport_factor_2_euk"/>
</dbReference>
<dbReference type="SUPFAM" id="SSF54427">
    <property type="entry name" value="NTF2-like"/>
    <property type="match status" value="1"/>
</dbReference>
<dbReference type="Gene3D" id="3.10.450.50">
    <property type="match status" value="1"/>
</dbReference>
<proteinExistence type="predicted"/>
<dbReference type="Pfam" id="PF02136">
    <property type="entry name" value="NTF2"/>
    <property type="match status" value="1"/>
</dbReference>
<name>A0A0J8QTG6_COCIT</name>
<dbReference type="PROSITE" id="PS50177">
    <property type="entry name" value="NTF2_DOMAIN"/>
    <property type="match status" value="1"/>
</dbReference>
<dbReference type="STRING" id="454286.A0A0J8QTG6"/>
<dbReference type="AlphaFoldDB" id="A0A0J8QTG6"/>
<reference evidence="3" key="1">
    <citation type="journal article" date="2010" name="Genome Res.">
        <title>Population genomic sequencing of Coccidioides fungi reveals recent hybridization and transposon control.</title>
        <authorList>
            <person name="Neafsey D.E."/>
            <person name="Barker B.M."/>
            <person name="Sharpton T.J."/>
            <person name="Stajich J.E."/>
            <person name="Park D.J."/>
            <person name="Whiston E."/>
            <person name="Hung C.-Y."/>
            <person name="McMahan C."/>
            <person name="White J."/>
            <person name="Sykes S."/>
            <person name="Heiman D."/>
            <person name="Young S."/>
            <person name="Zeng Q."/>
            <person name="Abouelleil A."/>
            <person name="Aftuck L."/>
            <person name="Bessette D."/>
            <person name="Brown A."/>
            <person name="FitzGerald M."/>
            <person name="Lui A."/>
            <person name="Macdonald J.P."/>
            <person name="Priest M."/>
            <person name="Orbach M.J."/>
            <person name="Galgiani J.N."/>
            <person name="Kirkland T.N."/>
            <person name="Cole G.T."/>
            <person name="Birren B.W."/>
            <person name="Henn M.R."/>
            <person name="Taylor J.W."/>
            <person name="Rounsley S.D."/>
        </authorList>
    </citation>
    <scope>NUCLEOTIDE SEQUENCE [LARGE SCALE GENOMIC DNA]</scope>
    <source>
        <strain evidence="3">RMSCC 3703</strain>
    </source>
</reference>
<dbReference type="EMBL" id="DS268142">
    <property type="protein sequence ID" value="KMU75746.1"/>
    <property type="molecule type" value="Genomic_DNA"/>
</dbReference>